<dbReference type="Proteomes" id="UP000050502">
    <property type="component" value="Unassembled WGS sequence"/>
</dbReference>
<dbReference type="InParanoid" id="A0A0M8K9B5"/>
<keyword evidence="11" id="KW-1185">Reference proteome</keyword>
<dbReference type="InterPro" id="IPR000701">
    <property type="entry name" value="SuccDH_FuR_B_TM-su"/>
</dbReference>
<name>A0A0M8K9B5_9CHLR</name>
<dbReference type="Proteomes" id="UP000037784">
    <property type="component" value="Unassembled WGS sequence"/>
</dbReference>
<dbReference type="STRING" id="872965.SE16_03805"/>
<evidence type="ECO:0000256" key="3">
    <source>
        <dbReference type="ARBA" id="ARBA00022692"/>
    </source>
</evidence>
<accession>A0A0M8K9B5</accession>
<dbReference type="GO" id="GO:0046872">
    <property type="term" value="F:metal ion binding"/>
    <property type="evidence" value="ECO:0007669"/>
    <property type="project" value="UniProtKB-KW"/>
</dbReference>
<evidence type="ECO:0000313" key="9">
    <source>
        <dbReference type="EMBL" id="GAP63382.1"/>
    </source>
</evidence>
<evidence type="ECO:0000313" key="11">
    <source>
        <dbReference type="Proteomes" id="UP000037784"/>
    </source>
</evidence>
<comment type="subcellular location">
    <subcellularLocation>
        <location evidence="1">Membrane</location>
    </subcellularLocation>
</comment>
<organism evidence="9 11">
    <name type="scientific">Ardenticatena maritima</name>
    <dbReference type="NCBI Taxonomy" id="872965"/>
    <lineage>
        <taxon>Bacteria</taxon>
        <taxon>Bacillati</taxon>
        <taxon>Chloroflexota</taxon>
        <taxon>Ardenticatenia</taxon>
        <taxon>Ardenticatenales</taxon>
        <taxon>Ardenticatenaceae</taxon>
        <taxon>Ardenticatena</taxon>
    </lineage>
</organism>
<reference evidence="9 11" key="1">
    <citation type="journal article" date="2015" name="Genome Announc.">
        <title>Draft Genome Sequence of a Heterotrophic Facultative Anaerobic Thermophilic Bacterium, Ardenticatena maritima Strain 110ST.</title>
        <authorList>
            <person name="Kawaichi S."/>
            <person name="Yoshida T."/>
            <person name="Sako Y."/>
            <person name="Nakamura R."/>
        </authorList>
    </citation>
    <scope>NUCLEOTIDE SEQUENCE [LARGE SCALE GENOMIC DNA]</scope>
    <source>
        <strain evidence="9 11">110S</strain>
    </source>
</reference>
<protein>
    <submittedName>
        <fullName evidence="9">Succinate dehydrogenase membrane anchor subunit</fullName>
    </submittedName>
</protein>
<evidence type="ECO:0000313" key="12">
    <source>
        <dbReference type="Proteomes" id="UP000050502"/>
    </source>
</evidence>
<evidence type="ECO:0000256" key="6">
    <source>
        <dbReference type="ARBA" id="ARBA00023004"/>
    </source>
</evidence>
<reference evidence="11" key="3">
    <citation type="submission" date="2015-08" db="EMBL/GenBank/DDBJ databases">
        <title>Draft Genome Sequence of a Heterotrophic Facultative Anaerobic Bacterium Ardenticatena maritima Strain 110S.</title>
        <authorList>
            <person name="Kawaichi S."/>
            <person name="Yoshida T."/>
            <person name="Sako Y."/>
            <person name="Nakamura R."/>
        </authorList>
    </citation>
    <scope>NUCLEOTIDE SEQUENCE [LARGE SCALE GENOMIC DNA]</scope>
    <source>
        <strain evidence="11">110S</strain>
    </source>
</reference>
<feature type="transmembrane region" description="Helical" evidence="8">
    <location>
        <begin position="23"/>
        <end position="49"/>
    </location>
</feature>
<keyword evidence="3 8" id="KW-0812">Transmembrane</keyword>
<dbReference type="SUPFAM" id="SSF81343">
    <property type="entry name" value="Fumarate reductase respiratory complex transmembrane subunits"/>
    <property type="match status" value="1"/>
</dbReference>
<evidence type="ECO:0000256" key="2">
    <source>
        <dbReference type="ARBA" id="ARBA00022617"/>
    </source>
</evidence>
<keyword evidence="2" id="KW-0349">Heme</keyword>
<gene>
    <name evidence="9" type="primary">sdhD</name>
    <name evidence="9" type="ORF">ARMA_1805</name>
    <name evidence="10" type="ORF">SE16_03805</name>
</gene>
<feature type="transmembrane region" description="Helical" evidence="8">
    <location>
        <begin position="107"/>
        <end position="127"/>
    </location>
</feature>
<evidence type="ECO:0000256" key="4">
    <source>
        <dbReference type="ARBA" id="ARBA00022723"/>
    </source>
</evidence>
<sequence>MFEALTSVRSAEQRMERSSNFELFAWFFMRVSGILLLLIAVGHLFYMHFVVGVANIDFALIAERWENPLWRIYDTFLLVFAFTHGTNGMRYIIDDYFRGGVRVTLKILLYLLYFALMLMGSYVIFTFRA</sequence>
<evidence type="ECO:0000256" key="1">
    <source>
        <dbReference type="ARBA" id="ARBA00004370"/>
    </source>
</evidence>
<dbReference type="GO" id="GO:0016020">
    <property type="term" value="C:membrane"/>
    <property type="evidence" value="ECO:0007669"/>
    <property type="project" value="UniProtKB-SubCell"/>
</dbReference>
<dbReference type="EMBL" id="LGKN01000003">
    <property type="protein sequence ID" value="KPL89552.1"/>
    <property type="molecule type" value="Genomic_DNA"/>
</dbReference>
<reference evidence="10 12" key="2">
    <citation type="submission" date="2015-07" db="EMBL/GenBank/DDBJ databases">
        <title>Whole genome sequence of Ardenticatena maritima DSM 23922.</title>
        <authorList>
            <person name="Hemp J."/>
            <person name="Ward L.M."/>
            <person name="Pace L.A."/>
            <person name="Fischer W.W."/>
        </authorList>
    </citation>
    <scope>NUCLEOTIDE SEQUENCE [LARGE SCALE GENOMIC DNA]</scope>
    <source>
        <strain evidence="10 12">110S</strain>
    </source>
</reference>
<dbReference type="Pfam" id="PF01127">
    <property type="entry name" value="Sdh_cyt"/>
    <property type="match status" value="1"/>
</dbReference>
<keyword evidence="6" id="KW-0408">Iron</keyword>
<evidence type="ECO:0000256" key="7">
    <source>
        <dbReference type="ARBA" id="ARBA00023136"/>
    </source>
</evidence>
<dbReference type="InterPro" id="IPR034804">
    <property type="entry name" value="SQR/QFR_C/D"/>
</dbReference>
<evidence type="ECO:0000256" key="8">
    <source>
        <dbReference type="SAM" id="Phobius"/>
    </source>
</evidence>
<dbReference type="CDD" id="cd03500">
    <property type="entry name" value="SQR_TypeA_SdhD_like"/>
    <property type="match status" value="1"/>
</dbReference>
<dbReference type="RefSeq" id="WP_054493220.1">
    <property type="nucleotide sequence ID" value="NZ_BBZA01000138.1"/>
</dbReference>
<keyword evidence="7 8" id="KW-0472">Membrane</keyword>
<proteinExistence type="predicted"/>
<dbReference type="Gene3D" id="1.20.1300.10">
    <property type="entry name" value="Fumarate reductase/succinate dehydrogenase, transmembrane subunit"/>
    <property type="match status" value="1"/>
</dbReference>
<dbReference type="OrthoDB" id="67843at2"/>
<evidence type="ECO:0000256" key="5">
    <source>
        <dbReference type="ARBA" id="ARBA00022989"/>
    </source>
</evidence>
<comment type="caution">
    <text evidence="9">The sequence shown here is derived from an EMBL/GenBank/DDBJ whole genome shotgun (WGS) entry which is preliminary data.</text>
</comment>
<keyword evidence="5 8" id="KW-1133">Transmembrane helix</keyword>
<dbReference type="AlphaFoldDB" id="A0A0M8K9B5"/>
<keyword evidence="4" id="KW-0479">Metal-binding</keyword>
<dbReference type="EMBL" id="BBZA01000138">
    <property type="protein sequence ID" value="GAP63382.1"/>
    <property type="molecule type" value="Genomic_DNA"/>
</dbReference>
<evidence type="ECO:0000313" key="10">
    <source>
        <dbReference type="EMBL" id="KPL89552.1"/>
    </source>
</evidence>